<dbReference type="Pfam" id="PF19797">
    <property type="entry name" value="DUF6281"/>
    <property type="match status" value="1"/>
</dbReference>
<dbReference type="EMBL" id="CP109546">
    <property type="protein sequence ID" value="WTZ13907.1"/>
    <property type="molecule type" value="Genomic_DNA"/>
</dbReference>
<dbReference type="InterPro" id="IPR046248">
    <property type="entry name" value="DUF6281"/>
</dbReference>
<sequence>MGVLLAAAVLIMSAACTSSNGGETEASCVFLVRYQNHEYSDVANVDFTVGDKLGPATLPPCDDTPNDDDDAQTPSATTAYRVKGVDPGIAIAVGEEPNDARLVAVYSGNELPPEIKKLIKNS</sequence>
<feature type="signal peptide" evidence="2">
    <location>
        <begin position="1"/>
        <end position="21"/>
    </location>
</feature>
<protein>
    <submittedName>
        <fullName evidence="3">DUF6281 family protein</fullName>
    </submittedName>
</protein>
<keyword evidence="2" id="KW-0732">Signal</keyword>
<evidence type="ECO:0000313" key="3">
    <source>
        <dbReference type="EMBL" id="WTZ13907.1"/>
    </source>
</evidence>
<reference evidence="3" key="1">
    <citation type="submission" date="2022-10" db="EMBL/GenBank/DDBJ databases">
        <title>The complete genomes of actinobacterial strains from the NBC collection.</title>
        <authorList>
            <person name="Joergensen T.S."/>
            <person name="Alvarez Arevalo M."/>
            <person name="Sterndorff E.B."/>
            <person name="Faurdal D."/>
            <person name="Vuksanovic O."/>
            <person name="Mourched A.-S."/>
            <person name="Charusanti P."/>
            <person name="Shaw S."/>
            <person name="Blin K."/>
            <person name="Weber T."/>
        </authorList>
    </citation>
    <scope>NUCLEOTIDE SEQUENCE</scope>
    <source>
        <strain evidence="3">NBC_01393</strain>
    </source>
</reference>
<feature type="chain" id="PRO_5043782638" evidence="2">
    <location>
        <begin position="22"/>
        <end position="122"/>
    </location>
</feature>
<evidence type="ECO:0000256" key="2">
    <source>
        <dbReference type="SAM" id="SignalP"/>
    </source>
</evidence>
<accession>A0AAU3IBL5</accession>
<name>A0AAU3IBL5_9ACTN</name>
<dbReference type="AlphaFoldDB" id="A0AAU3IBL5"/>
<organism evidence="3">
    <name type="scientific">Streptomyces sp. NBC_01393</name>
    <dbReference type="NCBI Taxonomy" id="2903851"/>
    <lineage>
        <taxon>Bacteria</taxon>
        <taxon>Bacillati</taxon>
        <taxon>Actinomycetota</taxon>
        <taxon>Actinomycetes</taxon>
        <taxon>Kitasatosporales</taxon>
        <taxon>Streptomycetaceae</taxon>
        <taxon>Streptomyces</taxon>
    </lineage>
</organism>
<proteinExistence type="predicted"/>
<gene>
    <name evidence="3" type="ORF">OG699_41650</name>
</gene>
<feature type="region of interest" description="Disordered" evidence="1">
    <location>
        <begin position="54"/>
        <end position="78"/>
    </location>
</feature>
<evidence type="ECO:0000256" key="1">
    <source>
        <dbReference type="SAM" id="MobiDB-lite"/>
    </source>
</evidence>